<reference evidence="2" key="1">
    <citation type="journal article" date="2024" name="Proc. Natl. Acad. Sci. U.S.A.">
        <title>Extraordinary preservation of gene collinearity over three hundred million years revealed in homosporous lycophytes.</title>
        <authorList>
            <person name="Li C."/>
            <person name="Wickell D."/>
            <person name="Kuo L.Y."/>
            <person name="Chen X."/>
            <person name="Nie B."/>
            <person name="Liao X."/>
            <person name="Peng D."/>
            <person name="Ji J."/>
            <person name="Jenkins J."/>
            <person name="Williams M."/>
            <person name="Shu S."/>
            <person name="Plott C."/>
            <person name="Barry K."/>
            <person name="Rajasekar S."/>
            <person name="Grimwood J."/>
            <person name="Han X."/>
            <person name="Sun S."/>
            <person name="Hou Z."/>
            <person name="He W."/>
            <person name="Dai G."/>
            <person name="Sun C."/>
            <person name="Schmutz J."/>
            <person name="Leebens-Mack J.H."/>
            <person name="Li F.W."/>
            <person name="Wang L."/>
        </authorList>
    </citation>
    <scope>NUCLEOTIDE SEQUENCE [LARGE SCALE GENOMIC DNA]</scope>
    <source>
        <strain evidence="2">cv. PW_Plant_1</strain>
    </source>
</reference>
<dbReference type="Proteomes" id="UP001162992">
    <property type="component" value="Chromosome 7"/>
</dbReference>
<organism evidence="1 2">
    <name type="scientific">Diphasiastrum complanatum</name>
    <name type="common">Issler's clubmoss</name>
    <name type="synonym">Lycopodium complanatum</name>
    <dbReference type="NCBI Taxonomy" id="34168"/>
    <lineage>
        <taxon>Eukaryota</taxon>
        <taxon>Viridiplantae</taxon>
        <taxon>Streptophyta</taxon>
        <taxon>Embryophyta</taxon>
        <taxon>Tracheophyta</taxon>
        <taxon>Lycopodiopsida</taxon>
        <taxon>Lycopodiales</taxon>
        <taxon>Lycopodiaceae</taxon>
        <taxon>Lycopodioideae</taxon>
        <taxon>Diphasiastrum</taxon>
    </lineage>
</organism>
<evidence type="ECO:0000313" key="2">
    <source>
        <dbReference type="Proteomes" id="UP001162992"/>
    </source>
</evidence>
<gene>
    <name evidence="1" type="ORF">O6H91_07G083200</name>
</gene>
<proteinExistence type="predicted"/>
<keyword evidence="2" id="KW-1185">Reference proteome</keyword>
<evidence type="ECO:0000313" key="1">
    <source>
        <dbReference type="EMBL" id="KAJ7550102.1"/>
    </source>
</evidence>
<comment type="caution">
    <text evidence="1">The sequence shown here is derived from an EMBL/GenBank/DDBJ whole genome shotgun (WGS) entry which is preliminary data.</text>
</comment>
<protein>
    <submittedName>
        <fullName evidence="1">Uncharacterized protein</fullName>
    </submittedName>
</protein>
<dbReference type="EMBL" id="CM055098">
    <property type="protein sequence ID" value="KAJ7550102.1"/>
    <property type="molecule type" value="Genomic_DNA"/>
</dbReference>
<accession>A0ACC2D7G3</accession>
<name>A0ACC2D7G3_DIPCM</name>
<sequence>MKIQSCVQLCQLVLLFVSSSMLLLVIPMANADSDDLPTPVAGLSYGFYEKSCHKAENTVKHIMKDFLESNVSQAAGVIRLFFHDCFVQGCDGSVLINDTQGEQPSIPNQTLRASALDVIEQIKAKLESMCPNTVSCADVLALAAREAIRQAGGPRFEIPTGRRDSLNFSNSTIVLQNLPAPFFNLSQLLSSFNSKGLNTTDLVTLSGAHTVGLAHCSSFSNRLRPTVDPRFNKKFANSLIQSCPNSSINVATGMDILTPNKFDNKYFRDLVNGMVLFDSDASLLNDSQTQAIVQDFADDNNVFRSNFTISFIKMSMIQVLTGNKGNIRKVCSVLNSNSSSTATTIDSYIPAEFDAPLSYASI</sequence>